<dbReference type="RefSeq" id="WP_289164713.1">
    <property type="nucleotide sequence ID" value="NZ_JASZZN010000013.1"/>
</dbReference>
<name>A0ABT7PL81_9BACT</name>
<dbReference type="Gene3D" id="3.30.750.24">
    <property type="entry name" value="STAS domain"/>
    <property type="match status" value="1"/>
</dbReference>
<dbReference type="InterPro" id="IPR058548">
    <property type="entry name" value="MlaB-like_STAS"/>
</dbReference>
<evidence type="ECO:0000313" key="3">
    <source>
        <dbReference type="EMBL" id="MDM4017265.1"/>
    </source>
</evidence>
<feature type="compositionally biased region" description="Polar residues" evidence="1">
    <location>
        <begin position="126"/>
        <end position="148"/>
    </location>
</feature>
<dbReference type="Proteomes" id="UP001239462">
    <property type="component" value="Unassembled WGS sequence"/>
</dbReference>
<dbReference type="InterPro" id="IPR036513">
    <property type="entry name" value="STAS_dom_sf"/>
</dbReference>
<reference evidence="3 4" key="1">
    <citation type="submission" date="2023-06" db="EMBL/GenBank/DDBJ databases">
        <title>Roseiconus lacunae JC819 isolated from Gulf of Mannar region, Tamil Nadu.</title>
        <authorList>
            <person name="Pk S."/>
            <person name="Ch S."/>
            <person name="Ch V.R."/>
        </authorList>
    </citation>
    <scope>NUCLEOTIDE SEQUENCE [LARGE SCALE GENOMIC DNA]</scope>
    <source>
        <strain evidence="3 4">JC819</strain>
    </source>
</reference>
<comment type="caution">
    <text evidence="3">The sequence shown here is derived from an EMBL/GenBank/DDBJ whole genome shotgun (WGS) entry which is preliminary data.</text>
</comment>
<keyword evidence="4" id="KW-1185">Reference proteome</keyword>
<protein>
    <submittedName>
        <fullName evidence="3">STAS domain-containing protein</fullName>
    </submittedName>
</protein>
<evidence type="ECO:0000256" key="1">
    <source>
        <dbReference type="SAM" id="MobiDB-lite"/>
    </source>
</evidence>
<feature type="domain" description="STAS" evidence="2">
    <location>
        <begin position="1"/>
        <end position="105"/>
    </location>
</feature>
<dbReference type="Pfam" id="PF13466">
    <property type="entry name" value="STAS_2"/>
    <property type="match status" value="1"/>
</dbReference>
<proteinExistence type="predicted"/>
<feature type="compositionally biased region" description="Low complexity" evidence="1">
    <location>
        <begin position="240"/>
        <end position="265"/>
    </location>
</feature>
<evidence type="ECO:0000313" key="4">
    <source>
        <dbReference type="Proteomes" id="UP001239462"/>
    </source>
</evidence>
<organism evidence="3 4">
    <name type="scientific">Roseiconus lacunae</name>
    <dbReference type="NCBI Taxonomy" id="2605694"/>
    <lineage>
        <taxon>Bacteria</taxon>
        <taxon>Pseudomonadati</taxon>
        <taxon>Planctomycetota</taxon>
        <taxon>Planctomycetia</taxon>
        <taxon>Pirellulales</taxon>
        <taxon>Pirellulaceae</taxon>
        <taxon>Roseiconus</taxon>
    </lineage>
</organism>
<dbReference type="InterPro" id="IPR002645">
    <property type="entry name" value="STAS_dom"/>
</dbReference>
<accession>A0ABT7PL81</accession>
<dbReference type="EMBL" id="JASZZN010000013">
    <property type="protein sequence ID" value="MDM4017265.1"/>
    <property type="molecule type" value="Genomic_DNA"/>
</dbReference>
<dbReference type="PROSITE" id="PS50801">
    <property type="entry name" value="STAS"/>
    <property type="match status" value="1"/>
</dbReference>
<feature type="compositionally biased region" description="Acidic residues" evidence="1">
    <location>
        <begin position="184"/>
        <end position="193"/>
    </location>
</feature>
<dbReference type="SUPFAM" id="SSF52091">
    <property type="entry name" value="SpoIIaa-like"/>
    <property type="match status" value="1"/>
</dbReference>
<sequence>METINIPFVGSVGVAHAEQLHALIREALQSGGTLQLDFSEAHDIDASILQLLIAAQAAAEDSDSTTIEWQGVTQQLANSFERAGASSFLSIDEIVSAIEDAQSDATSSADDVTAVSEANIEPQGTPGESNVDSEATQSTEPVQEQTVPLSDVAGDEDIITVADVTSVEASPIPAQRDESGDSAVVEDDADSQPEQESGVADSLAQTSTLDQSGEVVADQSEATSTPEVPSASDEIDALKTASSAEAMSAESTSCESTATTAEAES</sequence>
<gene>
    <name evidence="3" type="ORF">QTN89_17595</name>
</gene>
<feature type="region of interest" description="Disordered" evidence="1">
    <location>
        <begin position="118"/>
        <end position="265"/>
    </location>
</feature>
<evidence type="ECO:0000259" key="2">
    <source>
        <dbReference type="PROSITE" id="PS50801"/>
    </source>
</evidence>